<organism evidence="4 5">
    <name type="scientific">Coilia grayii</name>
    <name type="common">Gray's grenadier anchovy</name>
    <dbReference type="NCBI Taxonomy" id="363190"/>
    <lineage>
        <taxon>Eukaryota</taxon>
        <taxon>Metazoa</taxon>
        <taxon>Chordata</taxon>
        <taxon>Craniata</taxon>
        <taxon>Vertebrata</taxon>
        <taxon>Euteleostomi</taxon>
        <taxon>Actinopterygii</taxon>
        <taxon>Neopterygii</taxon>
        <taxon>Teleostei</taxon>
        <taxon>Clupei</taxon>
        <taxon>Clupeiformes</taxon>
        <taxon>Clupeoidei</taxon>
        <taxon>Engraulidae</taxon>
        <taxon>Coilinae</taxon>
        <taxon>Coilia</taxon>
    </lineage>
</organism>
<sequence length="1148" mass="127547">MGLVGQQAASRSSPGQRSPLNISLKHPIIEFQNLCLRGKSVSQLDQVPVTNLQLDTPTQDKGNQITVSLDTPPQDTANQETLSLGTPTQDTANPATVSLNTPTQDIANQATVSLNTANQETVSLDKHTQDTANQETVSLDTPTQDTANHETLCLDTPTQDTANHETVCLDTPTQDTANHETAVQNTHTYDAASKNTACLDTPTQANHETISLDMPACCPANKETDCLTTTTHDTANKKTMSLDTPRHESANPKTAFISTSSDAANKERQVTLIYETANQETALLDTFSQDTANQKLDSLETPSENTTNQDTAPQHKSLNEAVNQETASLPTSPHNSSLNMPPQEIANQQTASLDTPPKEIANQQTASLDTPSKDAANQQAVSKDMPSKEIANQQTASLGIPSKEIANKQTASLDTPSKDAAIQQAASLHTPPKKIPNQQTASLVTPAKESANQRSGFLTLPAQNRSGGPRGPFSSLRAQRRTKGLSALLPPDHPGPDRTARLQLQLDALEQELRKQEELVMSLYRALEASQREKRVCAEYLSVSGEAGRLEVLRHRERLVAKLQEEGEELQQRLCERDAQVCELQESVQLLLQKNQAKQEVVLKLSQQLADWAINTHTHTHTQAKHTHTADTHTPAGHSHTRAGDTHTAGRPEEKEAYLKQKMRHLMDDLDAYRTQNKFLNSEIHHLTELWRQSSQQEKSLMFKCAYLEACSCQKESRYLGLLQQLRESVSSGAHTDPHTHTLRSLIDDALQGALSLSPTREFDAYGFKLVPDYEASDVQLLMRLNALELRSRSLLQQDEDRPLVSRWAQLLSSPAPSPTHSPLSHAHTTLSPSPELKALLRGGVPREFRARVWRWLVCVRTRSVRERHPDRYRLLTQRSQSAATAAAAHQIQLDLHRTLTTNQRFSSPSSPAHEQLRRVLLAFSCHNPSVGYCQGLNRLAALALLVLEEEEEAFWCLVAIVEAIMPSDYYTPSLLGYQVDQCVFGELLSAKVGRVSAHLQAHSVDVAQVSVSWFPSLFVELLPTDILLPLWDAFLYEGSKVIFRYALALLKYKEEEIVKLTDTADIFQYLFFFPKTITDVGRLRSVAFGEFNPLSKKHLRSRRAWHRQRLEAELRAREAELVEQSSQHAERHDKALDDVASDDDELN</sequence>
<gene>
    <name evidence="4" type="ORF">ACEWY4_016019</name>
</gene>
<evidence type="ECO:0000259" key="3">
    <source>
        <dbReference type="PROSITE" id="PS50086"/>
    </source>
</evidence>
<evidence type="ECO:0000313" key="4">
    <source>
        <dbReference type="EMBL" id="KAL2089120.1"/>
    </source>
</evidence>
<evidence type="ECO:0000256" key="1">
    <source>
        <dbReference type="SAM" id="Coils"/>
    </source>
</evidence>
<dbReference type="FunFam" id="1.10.472.80:FF:000018">
    <property type="entry name" value="TBC1 domain family member 2B"/>
    <property type="match status" value="1"/>
</dbReference>
<accession>A0ABD1JQK2</accession>
<reference evidence="4 5" key="1">
    <citation type="submission" date="2024-09" db="EMBL/GenBank/DDBJ databases">
        <title>A chromosome-level genome assembly of Gray's grenadier anchovy, Coilia grayii.</title>
        <authorList>
            <person name="Fu Z."/>
        </authorList>
    </citation>
    <scope>NUCLEOTIDE SEQUENCE [LARGE SCALE GENOMIC DNA]</scope>
    <source>
        <strain evidence="4">G4</strain>
        <tissue evidence="4">Muscle</tissue>
    </source>
</reference>
<dbReference type="PANTHER" id="PTHR47219:SF20">
    <property type="entry name" value="TBC1 DOMAIN FAMILY MEMBER 2B"/>
    <property type="match status" value="1"/>
</dbReference>
<keyword evidence="5" id="KW-1185">Reference proteome</keyword>
<feature type="compositionally biased region" description="Polar residues" evidence="2">
    <location>
        <begin position="364"/>
        <end position="381"/>
    </location>
</feature>
<feature type="region of interest" description="Disordered" evidence="2">
    <location>
        <begin position="53"/>
        <end position="89"/>
    </location>
</feature>
<proteinExistence type="predicted"/>
<dbReference type="Gene3D" id="1.10.8.270">
    <property type="entry name" value="putative rabgap domain of human tbc1 domain family member 14 like domains"/>
    <property type="match status" value="1"/>
</dbReference>
<dbReference type="InterPro" id="IPR035969">
    <property type="entry name" value="Rab-GAP_TBC_sf"/>
</dbReference>
<comment type="caution">
    <text evidence="4">The sequence shown here is derived from an EMBL/GenBank/DDBJ whole genome shotgun (WGS) entry which is preliminary data.</text>
</comment>
<dbReference type="SMART" id="SM00164">
    <property type="entry name" value="TBC"/>
    <property type="match status" value="1"/>
</dbReference>
<evidence type="ECO:0000256" key="2">
    <source>
        <dbReference type="SAM" id="MobiDB-lite"/>
    </source>
</evidence>
<feature type="region of interest" description="Disordered" evidence="2">
    <location>
        <begin position="1"/>
        <end position="21"/>
    </location>
</feature>
<protein>
    <recommendedName>
        <fullName evidence="3">Rab-GAP TBC domain-containing protein</fullName>
    </recommendedName>
</protein>
<evidence type="ECO:0000313" key="5">
    <source>
        <dbReference type="Proteomes" id="UP001591681"/>
    </source>
</evidence>
<feature type="compositionally biased region" description="Basic and acidic residues" evidence="2">
    <location>
        <begin position="642"/>
        <end position="652"/>
    </location>
</feature>
<dbReference type="InterPro" id="IPR050302">
    <property type="entry name" value="Rab_GAP_TBC_domain"/>
</dbReference>
<dbReference type="InterPro" id="IPR000195">
    <property type="entry name" value="Rab-GAP-TBC_dom"/>
</dbReference>
<feature type="coiled-coil region" evidence="1">
    <location>
        <begin position="663"/>
        <end position="690"/>
    </location>
</feature>
<dbReference type="FunFam" id="1.10.8.270:FF:000026">
    <property type="entry name" value="TBC (Tre-2/Bub2/Cdc16) domain family"/>
    <property type="match status" value="1"/>
</dbReference>
<keyword evidence="1" id="KW-0175">Coiled coil</keyword>
<feature type="compositionally biased region" description="Basic and acidic residues" evidence="2">
    <location>
        <begin position="1129"/>
        <end position="1138"/>
    </location>
</feature>
<dbReference type="Pfam" id="PF00566">
    <property type="entry name" value="RabGAP-TBC"/>
    <property type="match status" value="1"/>
</dbReference>
<dbReference type="SUPFAM" id="SSF47923">
    <property type="entry name" value="Ypt/Rab-GAP domain of gyp1p"/>
    <property type="match status" value="2"/>
</dbReference>
<feature type="coiled-coil region" evidence="1">
    <location>
        <begin position="499"/>
        <end position="573"/>
    </location>
</feature>
<dbReference type="PROSITE" id="PS50086">
    <property type="entry name" value="TBC_RABGAP"/>
    <property type="match status" value="1"/>
</dbReference>
<dbReference type="AlphaFoldDB" id="A0ABD1JQK2"/>
<feature type="region of interest" description="Disordered" evidence="2">
    <location>
        <begin position="627"/>
        <end position="652"/>
    </location>
</feature>
<feature type="domain" description="Rab-GAP TBC" evidence="3">
    <location>
        <begin position="844"/>
        <end position="1039"/>
    </location>
</feature>
<feature type="region of interest" description="Disordered" evidence="2">
    <location>
        <begin position="364"/>
        <end position="402"/>
    </location>
</feature>
<dbReference type="Gene3D" id="1.10.472.80">
    <property type="entry name" value="Ypt/Rab-GAP domain of gyp1p, domain 3"/>
    <property type="match status" value="1"/>
</dbReference>
<dbReference type="EMBL" id="JBHFQA010000013">
    <property type="protein sequence ID" value="KAL2089120.1"/>
    <property type="molecule type" value="Genomic_DNA"/>
</dbReference>
<feature type="region of interest" description="Disordered" evidence="2">
    <location>
        <begin position="1122"/>
        <end position="1148"/>
    </location>
</feature>
<feature type="region of interest" description="Disordered" evidence="2">
    <location>
        <begin position="322"/>
        <end position="342"/>
    </location>
</feature>
<dbReference type="PANTHER" id="PTHR47219">
    <property type="entry name" value="RAB GTPASE-ACTIVATING PROTEIN 1-LIKE"/>
    <property type="match status" value="1"/>
</dbReference>
<dbReference type="Proteomes" id="UP001591681">
    <property type="component" value="Unassembled WGS sequence"/>
</dbReference>
<feature type="compositionally biased region" description="Polar residues" evidence="2">
    <location>
        <begin position="7"/>
        <end position="21"/>
    </location>
</feature>
<name>A0ABD1JQK2_9TELE</name>